<gene>
    <name evidence="1" type="ORF">DSM3645_28602</name>
</gene>
<dbReference type="EMBL" id="AANZ01000004">
    <property type="protein sequence ID" value="EAQ81620.1"/>
    <property type="molecule type" value="Genomic_DNA"/>
</dbReference>
<proteinExistence type="predicted"/>
<organism evidence="1 2">
    <name type="scientific">Blastopirellula marina DSM 3645</name>
    <dbReference type="NCBI Taxonomy" id="314230"/>
    <lineage>
        <taxon>Bacteria</taxon>
        <taxon>Pseudomonadati</taxon>
        <taxon>Planctomycetota</taxon>
        <taxon>Planctomycetia</taxon>
        <taxon>Pirellulales</taxon>
        <taxon>Pirellulaceae</taxon>
        <taxon>Blastopirellula</taxon>
    </lineage>
</organism>
<dbReference type="Proteomes" id="UP000004358">
    <property type="component" value="Unassembled WGS sequence"/>
</dbReference>
<dbReference type="HOGENOM" id="CLU_3213097_0_0_0"/>
<dbReference type="AlphaFoldDB" id="A3ZPE2"/>
<sequence>MLLTRIVKFGGLLSADWLVRRPTFRRIVFLFEPIGFKTAVAQTS</sequence>
<comment type="caution">
    <text evidence="1">The sequence shown here is derived from an EMBL/GenBank/DDBJ whole genome shotgun (WGS) entry which is preliminary data.</text>
</comment>
<protein>
    <submittedName>
        <fullName evidence="1">Uncharacterized protein</fullName>
    </submittedName>
</protein>
<accession>A3ZPE2</accession>
<evidence type="ECO:0000313" key="1">
    <source>
        <dbReference type="EMBL" id="EAQ81620.1"/>
    </source>
</evidence>
<dbReference type="STRING" id="314230.DSM3645_28602"/>
<name>A3ZPE2_9BACT</name>
<reference evidence="1 2" key="1">
    <citation type="submission" date="2006-02" db="EMBL/GenBank/DDBJ databases">
        <authorList>
            <person name="Amann R."/>
            <person name="Ferriera S."/>
            <person name="Johnson J."/>
            <person name="Kravitz S."/>
            <person name="Halpern A."/>
            <person name="Remington K."/>
            <person name="Beeson K."/>
            <person name="Tran B."/>
            <person name="Rogers Y.-H."/>
            <person name="Friedman R."/>
            <person name="Venter J.C."/>
        </authorList>
    </citation>
    <scope>NUCLEOTIDE SEQUENCE [LARGE SCALE GENOMIC DNA]</scope>
    <source>
        <strain evidence="1 2">DSM 3645</strain>
    </source>
</reference>
<evidence type="ECO:0000313" key="2">
    <source>
        <dbReference type="Proteomes" id="UP000004358"/>
    </source>
</evidence>